<dbReference type="AlphaFoldDB" id="A0A6P2DKF1"/>
<dbReference type="Pfam" id="PF05239">
    <property type="entry name" value="PRC"/>
    <property type="match status" value="1"/>
</dbReference>
<protein>
    <recommendedName>
        <fullName evidence="2">PRC-barrel domain-containing protein</fullName>
    </recommendedName>
</protein>
<keyword evidence="4" id="KW-1185">Reference proteome</keyword>
<feature type="signal peptide" evidence="1">
    <location>
        <begin position="1"/>
        <end position="23"/>
    </location>
</feature>
<reference evidence="3 4" key="1">
    <citation type="submission" date="2019-05" db="EMBL/GenBank/DDBJ databases">
        <authorList>
            <consortium name="Science for Life Laboratories"/>
        </authorList>
    </citation>
    <scope>NUCLEOTIDE SEQUENCE [LARGE SCALE GENOMIC DNA]</scope>
    <source>
        <strain evidence="3">Soil9</strain>
    </source>
</reference>
<dbReference type="SUPFAM" id="SSF50346">
    <property type="entry name" value="PRC-barrel domain"/>
    <property type="match status" value="1"/>
</dbReference>
<dbReference type="InterPro" id="IPR014747">
    <property type="entry name" value="Bac_photo_RC_H_C"/>
</dbReference>
<sequence>MIKYTMRSAFALLLTASALPVLAADPPRVIAVAPPAVAAGGQIRAKQVLGTKILIAGNTAIGTVEDLVFDDAGNLEYLVVSTDNNKFVSVPWDAAKWDLEKKVGTIGITVEQYKTIPTFTTTTYPSFYTPTYRTETYKFYGLTPRELRRIERRLP</sequence>
<organism evidence="3 4">
    <name type="scientific">Gemmata massiliana</name>
    <dbReference type="NCBI Taxonomy" id="1210884"/>
    <lineage>
        <taxon>Bacteria</taxon>
        <taxon>Pseudomonadati</taxon>
        <taxon>Planctomycetota</taxon>
        <taxon>Planctomycetia</taxon>
        <taxon>Gemmatales</taxon>
        <taxon>Gemmataceae</taxon>
        <taxon>Gemmata</taxon>
    </lineage>
</organism>
<dbReference type="Gene3D" id="3.90.50.10">
    <property type="entry name" value="Photosynthetic Reaction Center, subunit H, domain 2"/>
    <property type="match status" value="1"/>
</dbReference>
<feature type="domain" description="PRC-barrel" evidence="2">
    <location>
        <begin position="42"/>
        <end position="112"/>
    </location>
</feature>
<dbReference type="GO" id="GO:0019684">
    <property type="term" value="P:photosynthesis, light reaction"/>
    <property type="evidence" value="ECO:0007669"/>
    <property type="project" value="InterPro"/>
</dbReference>
<feature type="chain" id="PRO_5026872734" description="PRC-barrel domain-containing protein" evidence="1">
    <location>
        <begin position="24"/>
        <end position="155"/>
    </location>
</feature>
<dbReference type="KEGG" id="gms:SOIL9_76500"/>
<name>A0A6P2DKF1_9BACT</name>
<dbReference type="EMBL" id="LR593886">
    <property type="protein sequence ID" value="VTS02037.1"/>
    <property type="molecule type" value="Genomic_DNA"/>
</dbReference>
<dbReference type="GO" id="GO:0030077">
    <property type="term" value="C:plasma membrane light-harvesting complex"/>
    <property type="evidence" value="ECO:0007669"/>
    <property type="project" value="InterPro"/>
</dbReference>
<accession>A0A6P2DKF1</accession>
<evidence type="ECO:0000259" key="2">
    <source>
        <dbReference type="Pfam" id="PF05239"/>
    </source>
</evidence>
<dbReference type="RefSeq" id="WP_162672628.1">
    <property type="nucleotide sequence ID" value="NZ_LR593886.1"/>
</dbReference>
<evidence type="ECO:0000313" key="4">
    <source>
        <dbReference type="Proteomes" id="UP000464178"/>
    </source>
</evidence>
<proteinExistence type="predicted"/>
<evidence type="ECO:0000256" key="1">
    <source>
        <dbReference type="SAM" id="SignalP"/>
    </source>
</evidence>
<dbReference type="Proteomes" id="UP000464178">
    <property type="component" value="Chromosome"/>
</dbReference>
<dbReference type="InterPro" id="IPR027275">
    <property type="entry name" value="PRC-brl_dom"/>
</dbReference>
<evidence type="ECO:0000313" key="3">
    <source>
        <dbReference type="EMBL" id="VTS02037.1"/>
    </source>
</evidence>
<gene>
    <name evidence="3" type="ORF">SOIL9_76500</name>
</gene>
<dbReference type="InterPro" id="IPR011033">
    <property type="entry name" value="PRC_barrel-like_sf"/>
</dbReference>
<keyword evidence="1" id="KW-0732">Signal</keyword>